<dbReference type="Pfam" id="PF04616">
    <property type="entry name" value="Glyco_hydro_43"/>
    <property type="match status" value="1"/>
</dbReference>
<dbReference type="PANTHER" id="PTHR43301:SF3">
    <property type="entry name" value="ARABINAN ENDO-1,5-ALPHA-L-ARABINOSIDASE A-RELATED"/>
    <property type="match status" value="1"/>
</dbReference>
<evidence type="ECO:0000256" key="5">
    <source>
        <dbReference type="ARBA" id="ARBA00023295"/>
    </source>
</evidence>
<dbReference type="OrthoDB" id="195678at2759"/>
<comment type="pathway">
    <text evidence="1">Glycan metabolism; L-arabinan degradation.</text>
</comment>
<dbReference type="SUPFAM" id="SSF51126">
    <property type="entry name" value="Pectin lyase-like"/>
    <property type="match status" value="1"/>
</dbReference>
<accession>A0A3F2RDV0</accession>
<feature type="active site" description="Proton acceptor" evidence="7">
    <location>
        <position position="426"/>
    </location>
</feature>
<dbReference type="EMBL" id="MBDO02000789">
    <property type="protein sequence ID" value="RLN52265.1"/>
    <property type="molecule type" value="Genomic_DNA"/>
</dbReference>
<feature type="chain" id="PRO_5017805643" description="Endo-1,5-alpha-L-arabinanase A" evidence="9">
    <location>
        <begin position="22"/>
        <end position="703"/>
    </location>
</feature>
<dbReference type="Gene3D" id="2.115.10.20">
    <property type="entry name" value="Glycosyl hydrolase domain, family 43"/>
    <property type="match status" value="1"/>
</dbReference>
<keyword evidence="3" id="KW-0378">Hydrolase</keyword>
<evidence type="ECO:0000256" key="7">
    <source>
        <dbReference type="PIRSR" id="PIRSR606710-1"/>
    </source>
</evidence>
<dbReference type="GO" id="GO:0016829">
    <property type="term" value="F:lyase activity"/>
    <property type="evidence" value="ECO:0007669"/>
    <property type="project" value="UniProtKB-KW"/>
</dbReference>
<evidence type="ECO:0000256" key="9">
    <source>
        <dbReference type="SAM" id="SignalP"/>
    </source>
</evidence>
<dbReference type="Proteomes" id="UP000277300">
    <property type="component" value="Unassembled WGS sequence"/>
</dbReference>
<evidence type="ECO:0000256" key="8">
    <source>
        <dbReference type="PIRSR" id="PIRSR606710-2"/>
    </source>
</evidence>
<dbReference type="SMART" id="SM00656">
    <property type="entry name" value="Amb_all"/>
    <property type="match status" value="1"/>
</dbReference>
<dbReference type="PANTHER" id="PTHR43301">
    <property type="entry name" value="ARABINAN ENDO-1,5-ALPHA-L-ARABINOSIDASE"/>
    <property type="match status" value="1"/>
</dbReference>
<sequence length="703" mass="75467">MGRFQLAITTALAFVVKNATAFTIGTPVGLAAGTTGGGNGTVVYPTTTTELIEYLNSTEPLVVVLNQTFDFRGTEGTTTEEGCRPDYTRECMAKNNGFKSQDVIIQGGNMETTGGCTGGTSVTITYDNASLKRMNVKGDKTIRGIGKKGVIIGKGLTLNGDNIILQNIHVTELNSHLVWGGDAIFIQGSNKGTTTINNIWLDHVKVSRVGRQMLVTNKAGVATMTVSNSDFDGQTDYSATCDGHHYWCFLLYGKDTGVTMTNNYIHSTSGRGPKIGGNADAHVVAHVVNNYFGDNSGHSFEIDVNAWVLTEGNYFNNTAKPLYVTGKGSIFAASTTDECSKYLGRSCEANVLVNSGNFTSREGTATLETVKSYSAITSFTPGSVQSSNAEQQTAQTSGLPLLLAANVVSGYSNPESCTGTCTNAHDPSIIRRDDGTYFRFSTGGKITVHSAPDITGPWTYLGAAVPDDSVIDLDGNDDLWAPDVHFVGDEYYLYYSVSTFGSQNSAIGLTRSSTMDINTWTDYGSTGITSSSSKSYNAIDPNLIDVDGTYYLNFGSYWQDIFQVEMKSTPTAHSGSTSQIAFTSDYEVLEGSYMFKHGDYYYLFLSKGQCCGYDSSMPASGKEYRILVCRSSSATGGFVDKDGTDCTDGGGTIVLESHDNVYGPGGQGVYDDPTYVDTTIGYADGDKQFGWNYLDFSSDWPTV</sequence>
<name>A0A3F2RDV0_9STRA</name>
<dbReference type="InterPro" id="IPR023296">
    <property type="entry name" value="Glyco_hydro_beta-prop_sf"/>
</dbReference>
<dbReference type="GO" id="GO:0005975">
    <property type="term" value="P:carbohydrate metabolic process"/>
    <property type="evidence" value="ECO:0007669"/>
    <property type="project" value="InterPro"/>
</dbReference>
<dbReference type="AlphaFoldDB" id="A0A3F2RDV0"/>
<evidence type="ECO:0000256" key="1">
    <source>
        <dbReference type="ARBA" id="ARBA00004834"/>
    </source>
</evidence>
<evidence type="ECO:0000259" key="10">
    <source>
        <dbReference type="SMART" id="SM00656"/>
    </source>
</evidence>
<organism evidence="11 12">
    <name type="scientific">Phytophthora kernoviae</name>
    <dbReference type="NCBI Taxonomy" id="325452"/>
    <lineage>
        <taxon>Eukaryota</taxon>
        <taxon>Sar</taxon>
        <taxon>Stramenopiles</taxon>
        <taxon>Oomycota</taxon>
        <taxon>Peronosporomycetes</taxon>
        <taxon>Peronosporales</taxon>
        <taxon>Peronosporaceae</taxon>
        <taxon>Phytophthora</taxon>
    </lineage>
</organism>
<gene>
    <name evidence="11" type="ORF">BBP00_00009679</name>
</gene>
<dbReference type="SUPFAM" id="SSF75005">
    <property type="entry name" value="Arabinanase/levansucrase/invertase"/>
    <property type="match status" value="1"/>
</dbReference>
<dbReference type="InterPro" id="IPR050727">
    <property type="entry name" value="GH43_arabinanases"/>
</dbReference>
<evidence type="ECO:0000256" key="3">
    <source>
        <dbReference type="ARBA" id="ARBA00022801"/>
    </source>
</evidence>
<dbReference type="CDD" id="cd18831">
    <property type="entry name" value="GH43_AnAbnA-like"/>
    <property type="match status" value="1"/>
</dbReference>
<dbReference type="GO" id="GO:0004553">
    <property type="term" value="F:hydrolase activity, hydrolyzing O-glycosyl compounds"/>
    <property type="evidence" value="ECO:0007669"/>
    <property type="project" value="InterPro"/>
</dbReference>
<dbReference type="Pfam" id="PF00544">
    <property type="entry name" value="Pectate_lyase_4"/>
    <property type="match status" value="1"/>
</dbReference>
<reference evidence="11 12" key="1">
    <citation type="submission" date="2018-07" db="EMBL/GenBank/DDBJ databases">
        <title>Genome sequencing of oomycete isolates from Chile give support for New Zealand origin for Phytophthora kernoviae and make available the first Nothophytophthora sp. genome.</title>
        <authorList>
            <person name="Studholme D.J."/>
            <person name="Sanfuentes E."/>
            <person name="Panda P."/>
            <person name="Hill R."/>
            <person name="Sambles C."/>
            <person name="Grant M."/>
            <person name="Williams N.M."/>
            <person name="Mcdougal R.L."/>
        </authorList>
    </citation>
    <scope>NUCLEOTIDE SEQUENCE [LARGE SCALE GENOMIC DNA]</scope>
    <source>
        <strain evidence="11">Chile6</strain>
    </source>
</reference>
<feature type="site" description="Important for catalytic activity, responsible for pKa modulation of the active site Glu and correct orientation of both the proton donor and substrate" evidence="8">
    <location>
        <position position="540"/>
    </location>
</feature>
<evidence type="ECO:0000256" key="4">
    <source>
        <dbReference type="ARBA" id="ARBA00023239"/>
    </source>
</evidence>
<evidence type="ECO:0000313" key="11">
    <source>
        <dbReference type="EMBL" id="RLN52265.1"/>
    </source>
</evidence>
<dbReference type="InterPro" id="IPR012334">
    <property type="entry name" value="Pectin_lyas_fold"/>
</dbReference>
<keyword evidence="9" id="KW-0732">Signal</keyword>
<dbReference type="InterPro" id="IPR011050">
    <property type="entry name" value="Pectin_lyase_fold/virulence"/>
</dbReference>
<keyword evidence="5" id="KW-0326">Glycosidase</keyword>
<evidence type="ECO:0000256" key="2">
    <source>
        <dbReference type="ARBA" id="ARBA00009865"/>
    </source>
</evidence>
<feature type="domain" description="Pectate lyase" evidence="10">
    <location>
        <begin position="99"/>
        <end position="321"/>
    </location>
</feature>
<feature type="active site" description="Proton donor" evidence="7">
    <location>
        <position position="590"/>
    </location>
</feature>
<comment type="similarity">
    <text evidence="2">Belongs to the glycosyl hydrolase 43 family.</text>
</comment>
<keyword evidence="4" id="KW-0456">Lyase</keyword>
<dbReference type="Gene3D" id="2.160.20.10">
    <property type="entry name" value="Single-stranded right-handed beta-helix, Pectin lyase-like"/>
    <property type="match status" value="1"/>
</dbReference>
<evidence type="ECO:0000256" key="6">
    <source>
        <dbReference type="ARBA" id="ARBA00042202"/>
    </source>
</evidence>
<proteinExistence type="inferred from homology"/>
<comment type="caution">
    <text evidence="11">The sequence shown here is derived from an EMBL/GenBank/DDBJ whole genome shotgun (WGS) entry which is preliminary data.</text>
</comment>
<evidence type="ECO:0000313" key="12">
    <source>
        <dbReference type="Proteomes" id="UP000277300"/>
    </source>
</evidence>
<feature type="signal peptide" evidence="9">
    <location>
        <begin position="1"/>
        <end position="21"/>
    </location>
</feature>
<dbReference type="InterPro" id="IPR006710">
    <property type="entry name" value="Glyco_hydro_43"/>
</dbReference>
<dbReference type="InterPro" id="IPR002022">
    <property type="entry name" value="Pec_lyase"/>
</dbReference>
<protein>
    <recommendedName>
        <fullName evidence="6">Endo-1,5-alpha-L-arabinanase A</fullName>
    </recommendedName>
</protein>